<dbReference type="EMBL" id="CADCTX010000106">
    <property type="protein sequence ID" value="CAA9301435.1"/>
    <property type="molecule type" value="Genomic_DNA"/>
</dbReference>
<dbReference type="Pfam" id="PF00733">
    <property type="entry name" value="Asn_synthase"/>
    <property type="match status" value="1"/>
</dbReference>
<keyword evidence="4" id="KW-0547">Nucleotide-binding</keyword>
<dbReference type="AlphaFoldDB" id="A0A6J4KBZ9"/>
<feature type="non-terminal residue" evidence="8">
    <location>
        <position position="583"/>
    </location>
</feature>
<comment type="catalytic activity">
    <reaction evidence="6">
        <text>L-aspartate + L-glutamine + ATP + H2O = L-asparagine + L-glutamate + AMP + diphosphate + H(+)</text>
        <dbReference type="Rhea" id="RHEA:12228"/>
        <dbReference type="ChEBI" id="CHEBI:15377"/>
        <dbReference type="ChEBI" id="CHEBI:15378"/>
        <dbReference type="ChEBI" id="CHEBI:29985"/>
        <dbReference type="ChEBI" id="CHEBI:29991"/>
        <dbReference type="ChEBI" id="CHEBI:30616"/>
        <dbReference type="ChEBI" id="CHEBI:33019"/>
        <dbReference type="ChEBI" id="CHEBI:58048"/>
        <dbReference type="ChEBI" id="CHEBI:58359"/>
        <dbReference type="ChEBI" id="CHEBI:456215"/>
        <dbReference type="EC" id="6.3.5.4"/>
    </reaction>
</comment>
<evidence type="ECO:0000256" key="6">
    <source>
        <dbReference type="ARBA" id="ARBA00048741"/>
    </source>
</evidence>
<dbReference type="SUPFAM" id="SSF52402">
    <property type="entry name" value="Adenine nucleotide alpha hydrolases-like"/>
    <property type="match status" value="1"/>
</dbReference>
<feature type="domain" description="Glutamine amidotransferase type-2" evidence="7">
    <location>
        <begin position="2"/>
        <end position="213"/>
    </location>
</feature>
<dbReference type="GO" id="GO:0006529">
    <property type="term" value="P:asparagine biosynthetic process"/>
    <property type="evidence" value="ECO:0007669"/>
    <property type="project" value="InterPro"/>
</dbReference>
<proteinExistence type="inferred from homology"/>
<evidence type="ECO:0000256" key="2">
    <source>
        <dbReference type="ARBA" id="ARBA00005752"/>
    </source>
</evidence>
<dbReference type="Gene3D" id="3.60.20.10">
    <property type="entry name" value="Glutamine Phosphoribosylpyrophosphate, subunit 1, domain 1"/>
    <property type="match status" value="1"/>
</dbReference>
<dbReference type="PIRSF" id="PIRSF001589">
    <property type="entry name" value="Asn_synthetase_glu-h"/>
    <property type="match status" value="1"/>
</dbReference>
<evidence type="ECO:0000256" key="3">
    <source>
        <dbReference type="ARBA" id="ARBA00012737"/>
    </source>
</evidence>
<comment type="similarity">
    <text evidence="2">Belongs to the asparagine synthetase family.</text>
</comment>
<dbReference type="InterPro" id="IPR014729">
    <property type="entry name" value="Rossmann-like_a/b/a_fold"/>
</dbReference>
<sequence length="583" mass="63830">MSAILGIFDLDTPVPGDPIAHRMLGQMAVRGAARRAVGRGVGALLGVARHEWEMAPGLSGDALIVHDGDVMVAADASLYYLDDLGRRLRAAGVAPAGTSASHYIAAAYRAWGDQCVDRLEGDFAFLLWDRARRRLFAARDFYGSRPLFHATFGSTLVVASSIAAVLAHPRCPSDLNLTAIAESAAGLFSEGTETAYRAVRRFPAGHALVLSDSRRTPELRRFWYPPEFAGETRARVPFAAAAEELREILIQATAERMLPAGLTTASTSGGWDSPAVFGAGREALRRRGIDGDRLRPVSISYPVGDTGREDELIEAIAAHWRADVTWLDIRDIPLFERPAERAARRDEPFAHPFENFNRALARAGRDAGARVMLNGNGGDQLFQVHTIYLSEMLGRGDLAGLAREWHSIGGGGLRDFYRLAVQPLLPQETRDAVARLRGAERARLYYEKSVPSFIDPSFALRHQLVERQRAGEPARVARGAAGHEQHRYLTHPFYARVASVVSELSLDEGVEQRAPLFDGRLVAFAATRPRVERRSGNETKRLLRAAVRGLLPDQVLASRPARTGTTSDYLTRSMAGGFRTLAE</sequence>
<dbReference type="InterPro" id="IPR001962">
    <property type="entry name" value="Asn_synthase"/>
</dbReference>
<dbReference type="GO" id="GO:0005524">
    <property type="term" value="F:ATP binding"/>
    <property type="evidence" value="ECO:0007669"/>
    <property type="project" value="UniProtKB-KW"/>
</dbReference>
<organism evidence="8">
    <name type="scientific">uncultured Gemmatimonadaceae bacterium</name>
    <dbReference type="NCBI Taxonomy" id="246130"/>
    <lineage>
        <taxon>Bacteria</taxon>
        <taxon>Pseudomonadati</taxon>
        <taxon>Gemmatimonadota</taxon>
        <taxon>Gemmatimonadia</taxon>
        <taxon>Gemmatimonadales</taxon>
        <taxon>Gemmatimonadaceae</taxon>
        <taxon>environmental samples</taxon>
    </lineage>
</organism>
<accession>A0A6J4KBZ9</accession>
<keyword evidence="5" id="KW-0067">ATP-binding</keyword>
<reference evidence="8" key="1">
    <citation type="submission" date="2020-02" db="EMBL/GenBank/DDBJ databases">
        <authorList>
            <person name="Meier V. D."/>
        </authorList>
    </citation>
    <scope>NUCLEOTIDE SEQUENCE</scope>
    <source>
        <strain evidence="8">AVDCRST_MAG40</strain>
    </source>
</reference>
<dbReference type="PANTHER" id="PTHR43284:SF1">
    <property type="entry name" value="ASPARAGINE SYNTHETASE"/>
    <property type="match status" value="1"/>
</dbReference>
<evidence type="ECO:0000259" key="7">
    <source>
        <dbReference type="PROSITE" id="PS51278"/>
    </source>
</evidence>
<gene>
    <name evidence="8" type="ORF">AVDCRST_MAG40-384</name>
</gene>
<dbReference type="GO" id="GO:0004066">
    <property type="term" value="F:asparagine synthase (glutamine-hydrolyzing) activity"/>
    <property type="evidence" value="ECO:0007669"/>
    <property type="project" value="UniProtKB-EC"/>
</dbReference>
<protein>
    <recommendedName>
        <fullName evidence="3">asparagine synthase (glutamine-hydrolyzing)</fullName>
        <ecNumber evidence="3">6.3.5.4</ecNumber>
    </recommendedName>
</protein>
<dbReference type="SUPFAM" id="SSF56235">
    <property type="entry name" value="N-terminal nucleophile aminohydrolases (Ntn hydrolases)"/>
    <property type="match status" value="1"/>
</dbReference>
<comment type="pathway">
    <text evidence="1">Amino-acid biosynthesis; L-asparagine biosynthesis; L-asparagine from L-aspartate (L-Gln route): step 1/1.</text>
</comment>
<dbReference type="Pfam" id="PF13537">
    <property type="entry name" value="GATase_7"/>
    <property type="match status" value="1"/>
</dbReference>
<dbReference type="EC" id="6.3.5.4" evidence="3"/>
<evidence type="ECO:0000256" key="4">
    <source>
        <dbReference type="ARBA" id="ARBA00022741"/>
    </source>
</evidence>
<dbReference type="PROSITE" id="PS51278">
    <property type="entry name" value="GATASE_TYPE_2"/>
    <property type="match status" value="1"/>
</dbReference>
<dbReference type="InterPro" id="IPR006426">
    <property type="entry name" value="Asn_synth_AEB"/>
</dbReference>
<evidence type="ECO:0000256" key="5">
    <source>
        <dbReference type="ARBA" id="ARBA00022840"/>
    </source>
</evidence>
<evidence type="ECO:0000313" key="8">
    <source>
        <dbReference type="EMBL" id="CAA9301435.1"/>
    </source>
</evidence>
<dbReference type="InterPro" id="IPR029055">
    <property type="entry name" value="Ntn_hydrolases_N"/>
</dbReference>
<dbReference type="Gene3D" id="3.40.50.620">
    <property type="entry name" value="HUPs"/>
    <property type="match status" value="2"/>
</dbReference>
<dbReference type="PANTHER" id="PTHR43284">
    <property type="entry name" value="ASPARAGINE SYNTHETASE (GLUTAMINE-HYDROLYZING)"/>
    <property type="match status" value="1"/>
</dbReference>
<dbReference type="InterPro" id="IPR051786">
    <property type="entry name" value="ASN_synthetase/amidase"/>
</dbReference>
<evidence type="ECO:0000256" key="1">
    <source>
        <dbReference type="ARBA" id="ARBA00005187"/>
    </source>
</evidence>
<dbReference type="InterPro" id="IPR017932">
    <property type="entry name" value="GATase_2_dom"/>
</dbReference>
<name>A0A6J4KBZ9_9BACT</name>